<keyword evidence="4" id="KW-0443">Lipid metabolism</keyword>
<keyword evidence="2" id="KW-0378">Hydrolase</keyword>
<evidence type="ECO:0000256" key="5">
    <source>
        <dbReference type="SAM" id="MobiDB-lite"/>
    </source>
</evidence>
<dbReference type="GO" id="GO:0003847">
    <property type="term" value="F:1-alkyl-2-acetylglycerophosphocholine esterase activity"/>
    <property type="evidence" value="ECO:0007669"/>
    <property type="project" value="UniProtKB-EC"/>
</dbReference>
<feature type="chain" id="PRO_5007292950" description="1-alkyl-2-acetylglycerophosphocholine esterase" evidence="6">
    <location>
        <begin position="21"/>
        <end position="454"/>
    </location>
</feature>
<reference evidence="8" key="1">
    <citation type="submission" date="2016-02" db="EMBL/GenBank/DDBJ databases">
        <title>Draft genome sequence of Microdochium bolleyi, a fungal endophyte of beachgrass.</title>
        <authorList>
            <consortium name="DOE Joint Genome Institute"/>
            <person name="David A.S."/>
            <person name="May G."/>
            <person name="Haridas S."/>
            <person name="Lim J."/>
            <person name="Wang M."/>
            <person name="Labutti K."/>
            <person name="Lipzen A."/>
            <person name="Barry K."/>
            <person name="Grigoriev I.V."/>
        </authorList>
    </citation>
    <scope>NUCLEOTIDE SEQUENCE [LARGE SCALE GENOMIC DNA]</scope>
    <source>
        <strain evidence="8">J235TASD1</strain>
    </source>
</reference>
<keyword evidence="6" id="KW-0732">Signal</keyword>
<dbReference type="Pfam" id="PF03403">
    <property type="entry name" value="PAF-AH_p_II"/>
    <property type="match status" value="1"/>
</dbReference>
<feature type="compositionally biased region" description="Low complexity" evidence="5">
    <location>
        <begin position="258"/>
        <end position="273"/>
    </location>
</feature>
<evidence type="ECO:0000313" key="8">
    <source>
        <dbReference type="Proteomes" id="UP000070501"/>
    </source>
</evidence>
<feature type="signal peptide" evidence="6">
    <location>
        <begin position="1"/>
        <end position="20"/>
    </location>
</feature>
<dbReference type="EC" id="3.1.1.47" evidence="1"/>
<dbReference type="SUPFAM" id="SSF53474">
    <property type="entry name" value="alpha/beta-Hydrolases"/>
    <property type="match status" value="1"/>
</dbReference>
<dbReference type="InterPro" id="IPR029058">
    <property type="entry name" value="AB_hydrolase_fold"/>
</dbReference>
<evidence type="ECO:0000256" key="1">
    <source>
        <dbReference type="ARBA" id="ARBA00013201"/>
    </source>
</evidence>
<keyword evidence="3" id="KW-0442">Lipid degradation</keyword>
<gene>
    <name evidence="7" type="ORF">Micbo1qcDRAFT_218421</name>
</gene>
<evidence type="ECO:0000256" key="2">
    <source>
        <dbReference type="ARBA" id="ARBA00022801"/>
    </source>
</evidence>
<dbReference type="STRING" id="196109.A0A136IQE6"/>
<name>A0A136IQE6_9PEZI</name>
<evidence type="ECO:0000256" key="4">
    <source>
        <dbReference type="ARBA" id="ARBA00023098"/>
    </source>
</evidence>
<proteinExistence type="predicted"/>
<evidence type="ECO:0000256" key="6">
    <source>
        <dbReference type="SAM" id="SignalP"/>
    </source>
</evidence>
<dbReference type="Proteomes" id="UP000070501">
    <property type="component" value="Unassembled WGS sequence"/>
</dbReference>
<feature type="region of interest" description="Disordered" evidence="5">
    <location>
        <begin position="257"/>
        <end position="279"/>
    </location>
</feature>
<keyword evidence="8" id="KW-1185">Reference proteome</keyword>
<dbReference type="EMBL" id="KQ964264">
    <property type="protein sequence ID" value="KXJ87136.1"/>
    <property type="molecule type" value="Genomic_DNA"/>
</dbReference>
<dbReference type="PANTHER" id="PTHR10272">
    <property type="entry name" value="PLATELET-ACTIVATING FACTOR ACETYLHYDROLASE"/>
    <property type="match status" value="1"/>
</dbReference>
<dbReference type="OrthoDB" id="2363873at2759"/>
<evidence type="ECO:0000256" key="3">
    <source>
        <dbReference type="ARBA" id="ARBA00022963"/>
    </source>
</evidence>
<dbReference type="InParanoid" id="A0A136IQE6"/>
<sequence length="454" mass="47965">MRFITSAVLATTLATTPVLSRTITAPDHASDHTARQQQEPAQLSLPDTTGPHKVGTVAFPLTDYSRIDPLAAPPNTTSTTHRRLMVSVFYPAALPGIHNYTYAPVFPPATAALLDANIGAPAGTAATLRTRSYLGAPILLPPQQRPKGGGAQQDQKKNEEDFPVLFFGHGFGGMRLAYAARLQELASRGWVVVNIDHTYDAQIVEFSDTGAMVPAYAADPAEYTVIGGVEGLQKLRATDVKFVLGQLRANETVRAQVPGLGKASSPSSPSCGSGDKGPKKGLKMDRVGVLGHSLGGAGAAQAVSSHHADGFVCGANLDGALWGDLPADGLLTAGAAGASKGLSFLQVSNGNITRATRPSWGVFWDVMKEQKVGLQRQFGVKGAEHNSFGDANIYYHLLGGKPPVDVYGTIDPLQMLKVEVGYVDAFFGVCLKGKSVQELDGLSKTKFPETFAWE</sequence>
<dbReference type="AlphaFoldDB" id="A0A136IQE6"/>
<protein>
    <recommendedName>
        <fullName evidence="1">1-alkyl-2-acetylglycerophosphocholine esterase</fullName>
        <ecNumber evidence="1">3.1.1.47</ecNumber>
    </recommendedName>
</protein>
<evidence type="ECO:0000313" key="7">
    <source>
        <dbReference type="EMBL" id="KXJ87136.1"/>
    </source>
</evidence>
<feature type="compositionally biased region" description="Polar residues" evidence="5">
    <location>
        <begin position="35"/>
        <end position="47"/>
    </location>
</feature>
<dbReference type="GO" id="GO:0016042">
    <property type="term" value="P:lipid catabolic process"/>
    <property type="evidence" value="ECO:0007669"/>
    <property type="project" value="UniProtKB-KW"/>
</dbReference>
<feature type="region of interest" description="Disordered" evidence="5">
    <location>
        <begin position="27"/>
        <end position="50"/>
    </location>
</feature>
<dbReference type="Gene3D" id="3.40.50.1820">
    <property type="entry name" value="alpha/beta hydrolase"/>
    <property type="match status" value="1"/>
</dbReference>
<dbReference type="PANTHER" id="PTHR10272:SF14">
    <property type="entry name" value="PAF ACETYLHYDROLASE FAMILY PROTEIN"/>
    <property type="match status" value="1"/>
</dbReference>
<accession>A0A136IQE6</accession>
<organism evidence="7 8">
    <name type="scientific">Microdochium bolleyi</name>
    <dbReference type="NCBI Taxonomy" id="196109"/>
    <lineage>
        <taxon>Eukaryota</taxon>
        <taxon>Fungi</taxon>
        <taxon>Dikarya</taxon>
        <taxon>Ascomycota</taxon>
        <taxon>Pezizomycotina</taxon>
        <taxon>Sordariomycetes</taxon>
        <taxon>Xylariomycetidae</taxon>
        <taxon>Xylariales</taxon>
        <taxon>Microdochiaceae</taxon>
        <taxon>Microdochium</taxon>
    </lineage>
</organism>